<accession>A0ABW3YF22</accession>
<dbReference type="SUPFAM" id="SSF56784">
    <property type="entry name" value="HAD-like"/>
    <property type="match status" value="1"/>
</dbReference>
<dbReference type="Gene3D" id="3.40.50.1000">
    <property type="entry name" value="HAD superfamily/HAD-like"/>
    <property type="match status" value="1"/>
</dbReference>
<dbReference type="EC" id="3.-.-.-" evidence="1"/>
<gene>
    <name evidence="1" type="ORF">ACFQ4H_14960</name>
</gene>
<organism evidence="1 2">
    <name type="scientific">Micromonospora sonneratiae</name>
    <dbReference type="NCBI Taxonomy" id="1184706"/>
    <lineage>
        <taxon>Bacteria</taxon>
        <taxon>Bacillati</taxon>
        <taxon>Actinomycetota</taxon>
        <taxon>Actinomycetes</taxon>
        <taxon>Micromonosporales</taxon>
        <taxon>Micromonosporaceae</taxon>
        <taxon>Micromonospora</taxon>
    </lineage>
</organism>
<comment type="caution">
    <text evidence="1">The sequence shown here is derived from an EMBL/GenBank/DDBJ whole genome shotgun (WGS) entry which is preliminary data.</text>
</comment>
<dbReference type="Gene3D" id="1.10.150.240">
    <property type="entry name" value="Putative phosphatase, domain 2"/>
    <property type="match status" value="1"/>
</dbReference>
<keyword evidence="2" id="KW-1185">Reference proteome</keyword>
<dbReference type="RefSeq" id="WP_377571345.1">
    <property type="nucleotide sequence ID" value="NZ_JBHTMP010000020.1"/>
</dbReference>
<evidence type="ECO:0000313" key="1">
    <source>
        <dbReference type="EMBL" id="MFD1322395.1"/>
    </source>
</evidence>
<dbReference type="GO" id="GO:0016787">
    <property type="term" value="F:hydrolase activity"/>
    <property type="evidence" value="ECO:0007669"/>
    <property type="project" value="UniProtKB-KW"/>
</dbReference>
<dbReference type="InterPro" id="IPR023214">
    <property type="entry name" value="HAD_sf"/>
</dbReference>
<proteinExistence type="predicted"/>
<dbReference type="InterPro" id="IPR023198">
    <property type="entry name" value="PGP-like_dom2"/>
</dbReference>
<dbReference type="PANTHER" id="PTHR43434:SF1">
    <property type="entry name" value="PHOSPHOGLYCOLATE PHOSPHATASE"/>
    <property type="match status" value="1"/>
</dbReference>
<reference evidence="2" key="1">
    <citation type="journal article" date="2019" name="Int. J. Syst. Evol. Microbiol.">
        <title>The Global Catalogue of Microorganisms (GCM) 10K type strain sequencing project: providing services to taxonomists for standard genome sequencing and annotation.</title>
        <authorList>
            <consortium name="The Broad Institute Genomics Platform"/>
            <consortium name="The Broad Institute Genome Sequencing Center for Infectious Disease"/>
            <person name="Wu L."/>
            <person name="Ma J."/>
        </authorList>
    </citation>
    <scope>NUCLEOTIDE SEQUENCE [LARGE SCALE GENOMIC DNA]</scope>
    <source>
        <strain evidence="2">JCM 31037</strain>
    </source>
</reference>
<dbReference type="Proteomes" id="UP001597260">
    <property type="component" value="Unassembled WGS sequence"/>
</dbReference>
<dbReference type="PANTHER" id="PTHR43434">
    <property type="entry name" value="PHOSPHOGLYCOLATE PHOSPHATASE"/>
    <property type="match status" value="1"/>
</dbReference>
<dbReference type="Pfam" id="PF13242">
    <property type="entry name" value="Hydrolase_like"/>
    <property type="match status" value="1"/>
</dbReference>
<dbReference type="EMBL" id="JBHTMP010000020">
    <property type="protein sequence ID" value="MFD1322395.1"/>
    <property type="molecule type" value="Genomic_DNA"/>
</dbReference>
<dbReference type="InterPro" id="IPR036412">
    <property type="entry name" value="HAD-like_sf"/>
</dbReference>
<protein>
    <submittedName>
        <fullName evidence="1">HAD family hydrolase</fullName>
        <ecNumber evidence="1">3.-.-.-</ecNumber>
    </submittedName>
</protein>
<evidence type="ECO:0000313" key="2">
    <source>
        <dbReference type="Proteomes" id="UP001597260"/>
    </source>
</evidence>
<keyword evidence="1" id="KW-0378">Hydrolase</keyword>
<name>A0ABW3YF22_9ACTN</name>
<sequence>MDPVRTHLVWDWNGTLLDDLSLVVASTNAVFRRMGGAAISAEEQRARFRRPIADYYADVLGRPVSLDEFDRLDGIFHDTYRLGMATCQLAVDASAAIGAWPGSQSLLSMWFHDELVPAVETYGLTGMFNRVDGLRTTVGGGHKAAHLARHLAELGIDGRSVVLIGDTLDDAEAAASVGAGCVLYTGGITHPDRLRAYGLPVADTLAEAVRLAGVGNQPTPADTGRVEPAR</sequence>
<dbReference type="InterPro" id="IPR050155">
    <property type="entry name" value="HAD-like_hydrolase_sf"/>
</dbReference>